<dbReference type="EMBL" id="FQXG01000003">
    <property type="protein sequence ID" value="SHH62500.1"/>
    <property type="molecule type" value="Genomic_DNA"/>
</dbReference>
<gene>
    <name evidence="1" type="ORF">SAMN02745129_2578</name>
</gene>
<reference evidence="1 2" key="1">
    <citation type="submission" date="2016-11" db="EMBL/GenBank/DDBJ databases">
        <authorList>
            <person name="Jaros S."/>
            <person name="Januszkiewicz K."/>
            <person name="Wedrychowicz H."/>
        </authorList>
    </citation>
    <scope>NUCLEOTIDE SEQUENCE [LARGE SCALE GENOMIC DNA]</scope>
    <source>
        <strain evidence="1 2">DSM 16917</strain>
    </source>
</reference>
<dbReference type="STRING" id="299255.SAMN02745129_2578"/>
<protein>
    <submittedName>
        <fullName evidence="1">Uncharacterized protein</fullName>
    </submittedName>
</protein>
<dbReference type="Proteomes" id="UP000184268">
    <property type="component" value="Unassembled WGS sequence"/>
</dbReference>
<accession>A0A1M5UHU3</accession>
<name>A0A1M5UHU3_9GAMM</name>
<evidence type="ECO:0000313" key="1">
    <source>
        <dbReference type="EMBL" id="SHH62500.1"/>
    </source>
</evidence>
<sequence length="112" mass="12786">MAKKLTQDVIAEFYAQLMHQGQWIYQNCLETGCPVLYVGSGAALERFELFTPILANLCLEHLEQRCKIDTADLRARLTASREWPRRKAIVAVLAEAMQRLPADLARRIRQGD</sequence>
<keyword evidence="2" id="KW-1185">Reference proteome</keyword>
<dbReference type="AlphaFoldDB" id="A0A1M5UHU3"/>
<evidence type="ECO:0000313" key="2">
    <source>
        <dbReference type="Proteomes" id="UP000184268"/>
    </source>
</evidence>
<proteinExistence type="predicted"/>
<organism evidence="1 2">
    <name type="scientific">Ferrimonas marina</name>
    <dbReference type="NCBI Taxonomy" id="299255"/>
    <lineage>
        <taxon>Bacteria</taxon>
        <taxon>Pseudomonadati</taxon>
        <taxon>Pseudomonadota</taxon>
        <taxon>Gammaproteobacteria</taxon>
        <taxon>Alteromonadales</taxon>
        <taxon>Ferrimonadaceae</taxon>
        <taxon>Ferrimonas</taxon>
    </lineage>
</organism>